<protein>
    <submittedName>
        <fullName evidence="1">Uncharacterized protein</fullName>
    </submittedName>
</protein>
<accession>A0A182JFI5</accession>
<evidence type="ECO:0000313" key="1">
    <source>
        <dbReference type="EnsemblMetazoa" id="AATE017118-PA.1"/>
    </source>
</evidence>
<dbReference type="VEuPathDB" id="VectorBase:AATE017118"/>
<name>A0A182JFI5_ANOAO</name>
<organism evidence="1">
    <name type="scientific">Anopheles atroparvus</name>
    <name type="common">European mosquito</name>
    <dbReference type="NCBI Taxonomy" id="41427"/>
    <lineage>
        <taxon>Eukaryota</taxon>
        <taxon>Metazoa</taxon>
        <taxon>Ecdysozoa</taxon>
        <taxon>Arthropoda</taxon>
        <taxon>Hexapoda</taxon>
        <taxon>Insecta</taxon>
        <taxon>Pterygota</taxon>
        <taxon>Neoptera</taxon>
        <taxon>Endopterygota</taxon>
        <taxon>Diptera</taxon>
        <taxon>Nematocera</taxon>
        <taxon>Culicoidea</taxon>
        <taxon>Culicidae</taxon>
        <taxon>Anophelinae</taxon>
        <taxon>Anopheles</taxon>
    </lineage>
</organism>
<dbReference type="EnsemblMetazoa" id="AATE017118-RA">
    <property type="protein sequence ID" value="AATE017118-PA.1"/>
    <property type="gene ID" value="AATE017118"/>
</dbReference>
<dbReference type="AlphaFoldDB" id="A0A182JFI5"/>
<sequence length="165" mass="18143">MEEFDRAIAAKYKLFSSDQGSLKKALATVKVVTINATLALAANDATPVEWRQVFEEMCTIPGAVFRNHTLQNGADIWPDGYGELQIFNDLHAFKNWITRVEGEVGLLTKSPSSVNCAVCVCVTCLVSSMLSKEDLLREFANCGIDIPETATISQLRQLYHSLAGE</sequence>
<proteinExistence type="predicted"/>
<reference evidence="1" key="1">
    <citation type="submission" date="2022-08" db="UniProtKB">
        <authorList>
            <consortium name="EnsemblMetazoa"/>
        </authorList>
    </citation>
    <scope>IDENTIFICATION</scope>
    <source>
        <strain evidence="1">EBRO</strain>
    </source>
</reference>